<dbReference type="PIRSF" id="PIRSF026782">
    <property type="entry name" value="CbiD"/>
    <property type="match status" value="1"/>
</dbReference>
<evidence type="ECO:0000313" key="6">
    <source>
        <dbReference type="EMBL" id="CRP27382.1"/>
    </source>
</evidence>
<dbReference type="EMBL" id="NSNE01000001">
    <property type="protein sequence ID" value="RPM23370.1"/>
    <property type="molecule type" value="Genomic_DNA"/>
</dbReference>
<accession>A0A069QE51</accession>
<evidence type="ECO:0000313" key="12">
    <source>
        <dbReference type="Proteomes" id="UP000284767"/>
    </source>
</evidence>
<keyword evidence="2 5" id="KW-0489">Methyltransferase</keyword>
<sequence>MREETPEQPAPLRSGYTTGSCATATSLAAARLLLGGTISDAVQIVLPKGQQVLMRLEFCRAWENGAEAGTLKDAGDDPDVTHGALVFARVRLSAEPGVRFHAGPGVGTVTRPGLTLAVGEPAINPVPRQMIERHLAQLAAERGYAGGFEVAIGVEGGAELALKTMNPRLGILGGLSILGTSGIVRPFSCSAYIASIHQGIDVARANGVRHIAACTGNASEDAMRRRYALPEIALIEMGDFAGAVLKHLRRAPVEKLSLCGGFGKISKLAGGHLDLHSRHSSIDLPQLAGWAAALGASTALQDSMRAANTSQQALAQAHAEGVALGDAVCAHALRFARGIVPTEVALEVFAIDRQGNLVGQACEERR</sequence>
<organism evidence="7 13">
    <name type="scientific">Pseudomonas aeruginosa</name>
    <dbReference type="NCBI Taxonomy" id="287"/>
    <lineage>
        <taxon>Bacteria</taxon>
        <taxon>Pseudomonadati</taxon>
        <taxon>Pseudomonadota</taxon>
        <taxon>Gammaproteobacteria</taxon>
        <taxon>Pseudomonadales</taxon>
        <taxon>Pseudomonadaceae</taxon>
        <taxon>Pseudomonas</taxon>
    </lineage>
</organism>
<comment type="pathway">
    <text evidence="5">Cofactor biosynthesis; adenosylcobalamin biosynthesis; cob(II)yrinate a,c-diamide from sirohydrochlorin (anaerobic route): step 6/10.</text>
</comment>
<dbReference type="InterPro" id="IPR002748">
    <property type="entry name" value="CbiD"/>
</dbReference>
<reference evidence="9 12" key="4">
    <citation type="submission" date="2017-08" db="EMBL/GenBank/DDBJ databases">
        <authorList>
            <person name="Feschi L."/>
            <person name="Jeukens J."/>
            <person name="Emond-Rheault J.-G."/>
            <person name="Kukavica-Ibrulj I."/>
            <person name="Boyle B."/>
            <person name="Levesque R.C."/>
        </authorList>
    </citation>
    <scope>NUCLEOTIDE SEQUENCE [LARGE SCALE GENOMIC DNA]</scope>
    <source>
        <strain evidence="9 12">PA-W36</strain>
    </source>
</reference>
<reference evidence="8 11" key="3">
    <citation type="submission" date="2017-05" db="EMBL/GenBank/DDBJ databases">
        <authorList>
            <person name="Song R."/>
            <person name="Chenine A.L."/>
            <person name="Ruprecht R.M."/>
        </authorList>
    </citation>
    <scope>NUCLEOTIDE SEQUENCE [LARGE SCALE GENOMIC DNA]</scope>
    <source>
        <strain evidence="8 11">S567_C10_BS</strain>
    </source>
</reference>
<proteinExistence type="inferred from homology"/>
<gene>
    <name evidence="5" type="primary">cbiD</name>
    <name evidence="8" type="ORF">CAZ10_04765</name>
    <name evidence="7" type="ORF">GUL26_15995</name>
    <name evidence="9" type="ORF">IPC1295_02375</name>
    <name evidence="6" type="ORF">PAERUG_P19_London_7_VIM_2_05_10_03961</name>
</gene>
<dbReference type="InterPro" id="IPR036074">
    <property type="entry name" value="CbiD_sf"/>
</dbReference>
<evidence type="ECO:0000256" key="4">
    <source>
        <dbReference type="ARBA" id="ARBA00022691"/>
    </source>
</evidence>
<dbReference type="EMBL" id="CVVU01000213">
    <property type="protein sequence ID" value="CRP27382.1"/>
    <property type="molecule type" value="Genomic_DNA"/>
</dbReference>
<comment type="function">
    <text evidence="5">Catalyzes the methylation of C-1 in cobalt-precorrin-5B to form cobalt-precorrin-6A.</text>
</comment>
<dbReference type="GO" id="GO:0019251">
    <property type="term" value="P:anaerobic cobalamin biosynthetic process"/>
    <property type="evidence" value="ECO:0007669"/>
    <property type="project" value="UniProtKB-UniRule"/>
</dbReference>
<dbReference type="GO" id="GO:0008168">
    <property type="term" value="F:methyltransferase activity"/>
    <property type="evidence" value="ECO:0007669"/>
    <property type="project" value="UniProtKB-UniRule"/>
</dbReference>
<comment type="similarity">
    <text evidence="5">Belongs to the CbiD family.</text>
</comment>
<reference evidence="6" key="2">
    <citation type="submission" date="2015-06" db="EMBL/GenBank/DDBJ databases">
        <authorList>
            <person name="Radhakrishnan R."/>
            <person name="Underwood A."/>
            <person name="Al-Shahib A."/>
        </authorList>
    </citation>
    <scope>NUCLEOTIDE SEQUENCE</scope>
    <source>
        <strain evidence="6">P19_London_7_VIM_2_05_10</strain>
    </source>
</reference>
<evidence type="ECO:0000256" key="3">
    <source>
        <dbReference type="ARBA" id="ARBA00022679"/>
    </source>
</evidence>
<keyword evidence="4 5" id="KW-0949">S-adenosyl-L-methionine</keyword>
<reference evidence="10" key="1">
    <citation type="submission" date="2015-06" db="EMBL/GenBank/DDBJ databases">
        <authorList>
            <person name="Radhakrishnan Rajesh"/>
            <person name="Underwood Anthony"/>
            <person name="Al-Shahib Ali"/>
        </authorList>
    </citation>
    <scope>NUCLEOTIDE SEQUENCE [LARGE SCALE GENOMIC DNA]</scope>
    <source>
        <strain evidence="10">P19_London_7_VIM_2_05_10</strain>
    </source>
</reference>
<comment type="caution">
    <text evidence="7">The sequence shown here is derived from an EMBL/GenBank/DDBJ whole genome shotgun (WGS) entry which is preliminary data.</text>
</comment>
<evidence type="ECO:0000313" key="9">
    <source>
        <dbReference type="EMBL" id="RPM23370.1"/>
    </source>
</evidence>
<dbReference type="Proteomes" id="UP000194857">
    <property type="component" value="Unassembled WGS sequence"/>
</dbReference>
<dbReference type="EC" id="2.1.1.195" evidence="5"/>
<dbReference type="NCBIfam" id="NF000849">
    <property type="entry name" value="PRK00075.1-1"/>
    <property type="match status" value="1"/>
</dbReference>
<dbReference type="Proteomes" id="UP000644192">
    <property type="component" value="Unassembled WGS sequence"/>
</dbReference>
<dbReference type="Pfam" id="PF01888">
    <property type="entry name" value="CbiD"/>
    <property type="match status" value="1"/>
</dbReference>
<dbReference type="RefSeq" id="WP_003114022.1">
    <property type="nucleotide sequence ID" value="NZ_AP014839.1"/>
</dbReference>
<dbReference type="Gene3D" id="3.30.2110.10">
    <property type="entry name" value="CbiD-like"/>
    <property type="match status" value="1"/>
</dbReference>
<dbReference type="OMA" id="FHTHHHL"/>
<keyword evidence="3 5" id="KW-0808">Transferase</keyword>
<name>A0A069QE51_PSEAI</name>
<dbReference type="eggNOG" id="COG1903">
    <property type="taxonomic scope" value="Bacteria"/>
</dbReference>
<dbReference type="AlphaFoldDB" id="A0A069QE51"/>
<evidence type="ECO:0000256" key="5">
    <source>
        <dbReference type="HAMAP-Rule" id="MF_00787"/>
    </source>
</evidence>
<reference evidence="9 12" key="5">
    <citation type="submission" date="2019-01" db="EMBL/GenBank/DDBJ databases">
        <title>The Pseudomonas aeruginosa pan-genome provides new insights on its population structure, horizontal gene transfer and pathogenicity.</title>
        <authorList>
            <person name="Freschi L."/>
            <person name="Vincent A.T."/>
            <person name="Jeukens J."/>
            <person name="Emond-Rheault J.-G."/>
            <person name="Kukavica-Ibrulj I."/>
            <person name="Dupont M.-J."/>
            <person name="Charette S.J."/>
            <person name="Boyle B."/>
            <person name="Levesque R.C."/>
        </authorList>
    </citation>
    <scope>NUCLEOTIDE SEQUENCE [LARGE SCALE GENOMIC DNA]</scope>
    <source>
        <strain evidence="9 12">PA-W36</strain>
    </source>
</reference>
<evidence type="ECO:0000313" key="13">
    <source>
        <dbReference type="Proteomes" id="UP000644192"/>
    </source>
</evidence>
<dbReference type="Proteomes" id="UP000284767">
    <property type="component" value="Unassembled WGS sequence"/>
</dbReference>
<dbReference type="GO" id="GO:0032259">
    <property type="term" value="P:methylation"/>
    <property type="evidence" value="ECO:0007669"/>
    <property type="project" value="UniProtKB-KW"/>
</dbReference>
<dbReference type="EMBL" id="NFFZ01000002">
    <property type="protein sequence ID" value="OTI65085.1"/>
    <property type="molecule type" value="Genomic_DNA"/>
</dbReference>
<dbReference type="PANTHER" id="PTHR35863">
    <property type="entry name" value="COBALT-PRECORRIN-5B C(1)-METHYLTRANSFERASE"/>
    <property type="match status" value="1"/>
</dbReference>
<evidence type="ECO:0000313" key="11">
    <source>
        <dbReference type="Proteomes" id="UP000194857"/>
    </source>
</evidence>
<evidence type="ECO:0000313" key="7">
    <source>
        <dbReference type="EMBL" id="MZZ13754.1"/>
    </source>
</evidence>
<dbReference type="Proteomes" id="UP000045039">
    <property type="component" value="Unassembled WGS sequence"/>
</dbReference>
<evidence type="ECO:0000313" key="10">
    <source>
        <dbReference type="Proteomes" id="UP000045039"/>
    </source>
</evidence>
<dbReference type="EMBL" id="WXZT01000011">
    <property type="protein sequence ID" value="MZZ13754.1"/>
    <property type="molecule type" value="Genomic_DNA"/>
</dbReference>
<evidence type="ECO:0000313" key="8">
    <source>
        <dbReference type="EMBL" id="OTI65085.1"/>
    </source>
</evidence>
<evidence type="ECO:0000256" key="1">
    <source>
        <dbReference type="ARBA" id="ARBA00022573"/>
    </source>
</evidence>
<keyword evidence="1 5" id="KW-0169">Cobalamin biosynthesis</keyword>
<dbReference type="SUPFAM" id="SSF111342">
    <property type="entry name" value="CbiD-like"/>
    <property type="match status" value="1"/>
</dbReference>
<dbReference type="UniPathway" id="UPA00148">
    <property type="reaction ID" value="UER00227"/>
</dbReference>
<evidence type="ECO:0000256" key="2">
    <source>
        <dbReference type="ARBA" id="ARBA00022603"/>
    </source>
</evidence>
<reference evidence="7" key="6">
    <citation type="submission" date="2020-01" db="EMBL/GenBank/DDBJ databases">
        <title>Bacteria Cultured from War Wounds Associated with the Conflict in Eastern Ukraine.</title>
        <authorList>
            <person name="Snesrud E."/>
            <person name="Galac M.R."/>
            <person name="Mc Gann P."/>
            <person name="Valentine K."/>
            <person name="Viacheslav K."/>
        </authorList>
    </citation>
    <scope>NUCLEOTIDE SEQUENCE</scope>
    <source>
        <strain evidence="7">VNMU148</strain>
    </source>
</reference>
<accession>A0A1S1C5N9</accession>
<dbReference type="NCBIfam" id="TIGR00312">
    <property type="entry name" value="cbiD"/>
    <property type="match status" value="1"/>
</dbReference>
<dbReference type="PANTHER" id="PTHR35863:SF1">
    <property type="entry name" value="COBALT-PRECORRIN-5B C(1)-METHYLTRANSFERASE"/>
    <property type="match status" value="1"/>
</dbReference>
<comment type="catalytic activity">
    <reaction evidence="5">
        <text>Co-precorrin-5B + S-adenosyl-L-methionine = Co-precorrin-6A + S-adenosyl-L-homocysteine</text>
        <dbReference type="Rhea" id="RHEA:26285"/>
        <dbReference type="ChEBI" id="CHEBI:57856"/>
        <dbReference type="ChEBI" id="CHEBI:59789"/>
        <dbReference type="ChEBI" id="CHEBI:60063"/>
        <dbReference type="ChEBI" id="CHEBI:60064"/>
        <dbReference type="EC" id="2.1.1.195"/>
    </reaction>
</comment>
<dbReference type="HAMAP" id="MF_00787">
    <property type="entry name" value="CbiD"/>
    <property type="match status" value="1"/>
</dbReference>
<dbReference type="SMR" id="A0A069QE51"/>
<protein>
    <recommendedName>
        <fullName evidence="5">Cobalt-precorrin-5B C(1)-methyltransferase</fullName>
        <ecNumber evidence="5">2.1.1.195</ecNumber>
    </recommendedName>
    <alternativeName>
        <fullName evidence="5">Cobalt-precorrin-6A synthase</fullName>
    </alternativeName>
</protein>